<dbReference type="KEGG" id="dac:Daci_5119"/>
<dbReference type="InterPro" id="IPR004776">
    <property type="entry name" value="Mem_transp_PIN-like"/>
</dbReference>
<dbReference type="AlphaFoldDB" id="A9BN53"/>
<dbReference type="GO" id="GO:0055085">
    <property type="term" value="P:transmembrane transport"/>
    <property type="evidence" value="ECO:0007669"/>
    <property type="project" value="InterPro"/>
</dbReference>
<keyword evidence="5 8" id="KW-0812">Transmembrane</keyword>
<keyword evidence="3" id="KW-0813">Transport</keyword>
<evidence type="ECO:0000256" key="2">
    <source>
        <dbReference type="ARBA" id="ARBA00010145"/>
    </source>
</evidence>
<feature type="transmembrane region" description="Helical" evidence="8">
    <location>
        <begin position="186"/>
        <end position="207"/>
    </location>
</feature>
<evidence type="ECO:0000256" key="7">
    <source>
        <dbReference type="ARBA" id="ARBA00023136"/>
    </source>
</evidence>
<evidence type="ECO:0000256" key="1">
    <source>
        <dbReference type="ARBA" id="ARBA00004651"/>
    </source>
</evidence>
<reference evidence="10" key="2">
    <citation type="submission" date="2007-11" db="EMBL/GenBank/DDBJ databases">
        <title>Complete sequence of Delftia acidovorans DSM 14801 / SPH-1.</title>
        <authorList>
            <person name="Copeland A."/>
            <person name="Lucas S."/>
            <person name="Lapidus A."/>
            <person name="Barry K."/>
            <person name="Glavina del Rio T."/>
            <person name="Dalin E."/>
            <person name="Tice H."/>
            <person name="Pitluck S."/>
            <person name="Lowry S."/>
            <person name="Clum A."/>
            <person name="Schmutz J."/>
            <person name="Larimer F."/>
            <person name="Land M."/>
            <person name="Hauser L."/>
            <person name="Kyrpides N."/>
            <person name="Kim E."/>
            <person name="Schleheck D."/>
            <person name="Richardson P."/>
        </authorList>
    </citation>
    <scope>NUCLEOTIDE SEQUENCE [LARGE SCALE GENOMIC DNA]</scope>
    <source>
        <strain evidence="10">DSM 14801 / SPH-1</strain>
    </source>
</reference>
<evidence type="ECO:0000313" key="10">
    <source>
        <dbReference type="Proteomes" id="UP000000784"/>
    </source>
</evidence>
<evidence type="ECO:0000313" key="9">
    <source>
        <dbReference type="EMBL" id="ABX37748.1"/>
    </source>
</evidence>
<reference evidence="9 10" key="1">
    <citation type="journal article" date="2004" name="Appl. Environ. Microbiol.">
        <title>Mineralization of individual congeners of linear alkylbenzenesulfonate by defined pairs of heterotrophic bacteria.</title>
        <authorList>
            <person name="Schleheck D."/>
            <person name="Knepper T.P."/>
            <person name="Fischer K."/>
            <person name="Cook A.M."/>
        </authorList>
    </citation>
    <scope>NUCLEOTIDE SEQUENCE [LARGE SCALE GENOMIC DNA]</scope>
    <source>
        <strain evidence="10">DSM 14801 / SPH-1</strain>
    </source>
</reference>
<comment type="similarity">
    <text evidence="2">Belongs to the auxin efflux carrier (TC 2.A.69) family.</text>
</comment>
<dbReference type="STRING" id="398578.Daci_5119"/>
<sequence length="362" mass="38014">MTVVRTCAFGSAVWTPAMLRPGARLSQFVAALISRCLPLASRHGFSGDAATAGLRLCSAPVNYAVLLFPDFSLIVLGYVLCRFTQLNRTVWQAVEALVYYLLFPVLLFHSIVKSPVDWGATSHLLAAGVCAALVGIGLAYSLPWWPGLRGRIDTREHAGAVQVAFRFNSFIGLALASRLAGPEGLLFISVLIGVSVPLCNIAAVWPMARGSNQHFLGQLVRNPLIVGTLSGLVFSALGLKLPALIEPSISRIGAASIALGLMSAGAGMQFGALAAGKLLAVCLLAVRHLVQPLIAYAMVRAFGLSGAQALILMAFSALPTASSCYVLAARMGYNGSYVAGLVTLSTLLGVLSLPFALSLLQY</sequence>
<organism evidence="9 10">
    <name type="scientific">Delftia acidovorans (strain DSM 14801 / SPH-1)</name>
    <dbReference type="NCBI Taxonomy" id="398578"/>
    <lineage>
        <taxon>Bacteria</taxon>
        <taxon>Pseudomonadati</taxon>
        <taxon>Pseudomonadota</taxon>
        <taxon>Betaproteobacteria</taxon>
        <taxon>Burkholderiales</taxon>
        <taxon>Comamonadaceae</taxon>
        <taxon>Delftia</taxon>
    </lineage>
</organism>
<feature type="transmembrane region" description="Helical" evidence="8">
    <location>
        <begin position="219"/>
        <end position="237"/>
    </location>
</feature>
<proteinExistence type="inferred from homology"/>
<feature type="transmembrane region" description="Helical" evidence="8">
    <location>
        <begin position="337"/>
        <end position="360"/>
    </location>
</feature>
<dbReference type="eggNOG" id="COG0679">
    <property type="taxonomic scope" value="Bacteria"/>
</dbReference>
<dbReference type="PANTHER" id="PTHR36838:SF4">
    <property type="entry name" value="AUXIN EFFLUX CARRIER FAMILY PROTEIN"/>
    <property type="match status" value="1"/>
</dbReference>
<keyword evidence="10" id="KW-1185">Reference proteome</keyword>
<keyword evidence="7 8" id="KW-0472">Membrane</keyword>
<dbReference type="EMBL" id="CP000884">
    <property type="protein sequence ID" value="ABX37748.1"/>
    <property type="molecule type" value="Genomic_DNA"/>
</dbReference>
<keyword evidence="6 8" id="KW-1133">Transmembrane helix</keyword>
<evidence type="ECO:0000256" key="6">
    <source>
        <dbReference type="ARBA" id="ARBA00022989"/>
    </source>
</evidence>
<dbReference type="GO" id="GO:0005886">
    <property type="term" value="C:plasma membrane"/>
    <property type="evidence" value="ECO:0007669"/>
    <property type="project" value="UniProtKB-SubCell"/>
</dbReference>
<dbReference type="HOGENOM" id="CLU_056175_3_1_4"/>
<dbReference type="Pfam" id="PF03547">
    <property type="entry name" value="Mem_trans"/>
    <property type="match status" value="1"/>
</dbReference>
<comment type="subcellular location">
    <subcellularLocation>
        <location evidence="1">Cell membrane</location>
        <topology evidence="1">Multi-pass membrane protein</topology>
    </subcellularLocation>
</comment>
<dbReference type="Gene3D" id="1.20.1530.20">
    <property type="match status" value="1"/>
</dbReference>
<dbReference type="InterPro" id="IPR038770">
    <property type="entry name" value="Na+/solute_symporter_sf"/>
</dbReference>
<evidence type="ECO:0000256" key="3">
    <source>
        <dbReference type="ARBA" id="ARBA00022448"/>
    </source>
</evidence>
<feature type="transmembrane region" description="Helical" evidence="8">
    <location>
        <begin position="293"/>
        <end position="317"/>
    </location>
</feature>
<feature type="transmembrane region" description="Helical" evidence="8">
    <location>
        <begin position="257"/>
        <end position="286"/>
    </location>
</feature>
<evidence type="ECO:0000256" key="5">
    <source>
        <dbReference type="ARBA" id="ARBA00022692"/>
    </source>
</evidence>
<dbReference type="Proteomes" id="UP000000784">
    <property type="component" value="Chromosome"/>
</dbReference>
<keyword evidence="4" id="KW-1003">Cell membrane</keyword>
<feature type="transmembrane region" description="Helical" evidence="8">
    <location>
        <begin position="63"/>
        <end position="81"/>
    </location>
</feature>
<evidence type="ECO:0000256" key="4">
    <source>
        <dbReference type="ARBA" id="ARBA00022475"/>
    </source>
</evidence>
<dbReference type="PANTHER" id="PTHR36838">
    <property type="entry name" value="AUXIN EFFLUX CARRIER FAMILY PROTEIN"/>
    <property type="match status" value="1"/>
</dbReference>
<protein>
    <submittedName>
        <fullName evidence="9">Auxin Efflux Carrier</fullName>
    </submittedName>
</protein>
<name>A9BN53_DELAS</name>
<feature type="transmembrane region" description="Helical" evidence="8">
    <location>
        <begin position="124"/>
        <end position="142"/>
    </location>
</feature>
<evidence type="ECO:0000256" key="8">
    <source>
        <dbReference type="SAM" id="Phobius"/>
    </source>
</evidence>
<feature type="transmembrane region" description="Helical" evidence="8">
    <location>
        <begin position="93"/>
        <end position="112"/>
    </location>
</feature>
<accession>A9BN53</accession>
<gene>
    <name evidence="9" type="ordered locus">Daci_5119</name>
</gene>